<evidence type="ECO:0000313" key="4">
    <source>
        <dbReference type="Proteomes" id="UP000698800"/>
    </source>
</evidence>
<name>A0A9P8HTU8_9PEZI</name>
<dbReference type="AlphaFoldDB" id="A0A9P8HTU8"/>
<comment type="similarity">
    <text evidence="1">Belongs to the LTV1 family.</text>
</comment>
<dbReference type="GO" id="GO:0000056">
    <property type="term" value="P:ribosomal small subunit export from nucleus"/>
    <property type="evidence" value="ECO:0007669"/>
    <property type="project" value="TreeGrafter"/>
</dbReference>
<dbReference type="GO" id="GO:0005829">
    <property type="term" value="C:cytosol"/>
    <property type="evidence" value="ECO:0007669"/>
    <property type="project" value="TreeGrafter"/>
</dbReference>
<accession>A0A9P8HTU8</accession>
<dbReference type="GO" id="GO:0005634">
    <property type="term" value="C:nucleus"/>
    <property type="evidence" value="ECO:0007669"/>
    <property type="project" value="TreeGrafter"/>
</dbReference>
<dbReference type="OrthoDB" id="5852896at2759"/>
<evidence type="ECO:0008006" key="5">
    <source>
        <dbReference type="Google" id="ProtNLM"/>
    </source>
</evidence>
<feature type="compositionally biased region" description="Polar residues" evidence="2">
    <location>
        <begin position="281"/>
        <end position="297"/>
    </location>
</feature>
<organism evidence="3 4">
    <name type="scientific">Glutinoglossum americanum</name>
    <dbReference type="NCBI Taxonomy" id="1670608"/>
    <lineage>
        <taxon>Eukaryota</taxon>
        <taxon>Fungi</taxon>
        <taxon>Dikarya</taxon>
        <taxon>Ascomycota</taxon>
        <taxon>Pezizomycotina</taxon>
        <taxon>Geoglossomycetes</taxon>
        <taxon>Geoglossales</taxon>
        <taxon>Geoglossaceae</taxon>
        <taxon>Glutinoglossum</taxon>
    </lineage>
</organism>
<gene>
    <name evidence="3" type="ORF">FGG08_005823</name>
</gene>
<evidence type="ECO:0000256" key="2">
    <source>
        <dbReference type="SAM" id="MobiDB-lite"/>
    </source>
</evidence>
<sequence>MPTKRWIDKKHATTFALVHRPQNDPRIHDEDASDMVFKEVVAPNQKVKSRVDLEEELQLKPSSVRANEGEAALHGIYYDDTSYDYMQHMRDLGAEEGYFVEAPSVTQKPKGKGKQKLEDALRDISIEEGPRPAQPLLLDEDILPSRNLRKSTYQDQQDVPDALAGFQPDMDQRLRETLEALEDEAYVDDDEDVFGELVKDGVEVSLEEFVEEGAWDEEGGWETDDTAKPDKEFKRVTFFSKESAGDVEMTGEDASHGHGDWMAEFSKYKKAEKARKGKQAPSDSDLQSSAITGTSITGGRRKKRKGALTSTTSYSMTSSSIFRTEGLRTLDDRFEKIEEEYAADTDMDEADDVASVASSAMSQNHDPIREDFDAIMEDFLSNYSMAGKKRVKKGGYQTGIEQLDELMYDA</sequence>
<comment type="caution">
    <text evidence="3">The sequence shown here is derived from an EMBL/GenBank/DDBJ whole genome shotgun (WGS) entry which is preliminary data.</text>
</comment>
<dbReference type="PANTHER" id="PTHR21531">
    <property type="entry name" value="LOW-TEMPERATURE VIABILITY PROTEIN LTV1-RELATED"/>
    <property type="match status" value="1"/>
</dbReference>
<reference evidence="3" key="1">
    <citation type="submission" date="2021-03" db="EMBL/GenBank/DDBJ databases">
        <title>Comparative genomics and phylogenomic investigation of the class Geoglossomycetes provide insights into ecological specialization and systematics.</title>
        <authorList>
            <person name="Melie T."/>
            <person name="Pirro S."/>
            <person name="Miller A.N."/>
            <person name="Quandt A."/>
        </authorList>
    </citation>
    <scope>NUCLEOTIDE SEQUENCE</scope>
    <source>
        <strain evidence="3">GBOQ0MN5Z8</strain>
    </source>
</reference>
<dbReference type="GO" id="GO:0030688">
    <property type="term" value="C:preribosome, small subunit precursor"/>
    <property type="evidence" value="ECO:0007669"/>
    <property type="project" value="TreeGrafter"/>
</dbReference>
<feature type="region of interest" description="Disordered" evidence="2">
    <location>
        <begin position="272"/>
        <end position="311"/>
    </location>
</feature>
<protein>
    <recommendedName>
        <fullName evidence="5">Low temperature viability protein</fullName>
    </recommendedName>
</protein>
<evidence type="ECO:0000313" key="3">
    <source>
        <dbReference type="EMBL" id="KAH0537381.1"/>
    </source>
</evidence>
<dbReference type="Pfam" id="PF04180">
    <property type="entry name" value="LTV"/>
    <property type="match status" value="1"/>
</dbReference>
<dbReference type="GO" id="GO:0042274">
    <property type="term" value="P:ribosomal small subunit biogenesis"/>
    <property type="evidence" value="ECO:0007669"/>
    <property type="project" value="InterPro"/>
</dbReference>
<proteinExistence type="inferred from homology"/>
<keyword evidence="4" id="KW-1185">Reference proteome</keyword>
<dbReference type="InterPro" id="IPR007307">
    <property type="entry name" value="Ltv1"/>
</dbReference>
<dbReference type="PANTHER" id="PTHR21531:SF0">
    <property type="entry name" value="PROTEIN LTV1 HOMOLOG"/>
    <property type="match status" value="1"/>
</dbReference>
<dbReference type="EMBL" id="JAGHQL010000148">
    <property type="protein sequence ID" value="KAH0537381.1"/>
    <property type="molecule type" value="Genomic_DNA"/>
</dbReference>
<evidence type="ECO:0000256" key="1">
    <source>
        <dbReference type="ARBA" id="ARBA00009078"/>
    </source>
</evidence>
<dbReference type="Proteomes" id="UP000698800">
    <property type="component" value="Unassembled WGS sequence"/>
</dbReference>